<dbReference type="PANTHER" id="PTHR12317:SF0">
    <property type="entry name" value="ACYLTRANSFERASE"/>
    <property type="match status" value="1"/>
</dbReference>
<dbReference type="GO" id="GO:0006071">
    <property type="term" value="P:glycerol metabolic process"/>
    <property type="evidence" value="ECO:0007669"/>
    <property type="project" value="UniProtKB-KW"/>
</dbReference>
<organism evidence="17 18">
    <name type="scientific">Pichia kudriavzevii</name>
    <name type="common">Yeast</name>
    <name type="synonym">Issatchenkia orientalis</name>
    <dbReference type="NCBI Taxonomy" id="4909"/>
    <lineage>
        <taxon>Eukaryota</taxon>
        <taxon>Fungi</taxon>
        <taxon>Dikarya</taxon>
        <taxon>Ascomycota</taxon>
        <taxon>Saccharomycotina</taxon>
        <taxon>Pichiomycetes</taxon>
        <taxon>Pichiales</taxon>
        <taxon>Pichiaceae</taxon>
        <taxon>Pichia</taxon>
    </lineage>
</organism>
<evidence type="ECO:0000256" key="2">
    <source>
        <dbReference type="ARBA" id="ARBA00004771"/>
    </source>
</evidence>
<evidence type="ECO:0000256" key="7">
    <source>
        <dbReference type="ARBA" id="ARBA00022679"/>
    </source>
</evidence>
<comment type="caution">
    <text evidence="17">The sequence shown here is derived from an EMBL/GenBank/DDBJ whole genome shotgun (WGS) entry which is preliminary data.</text>
</comment>
<evidence type="ECO:0000256" key="8">
    <source>
        <dbReference type="ARBA" id="ARBA00022692"/>
    </source>
</evidence>
<comment type="pathway">
    <text evidence="3">Lipid metabolism.</text>
</comment>
<dbReference type="VEuPathDB" id="FungiDB:C5L36_0A06690"/>
<evidence type="ECO:0000256" key="11">
    <source>
        <dbReference type="ARBA" id="ARBA00022989"/>
    </source>
</evidence>
<keyword evidence="12" id="KW-0443">Lipid metabolism</keyword>
<evidence type="ECO:0000313" key="17">
    <source>
        <dbReference type="EMBL" id="ONH71739.1"/>
    </source>
</evidence>
<comment type="subcellular location">
    <subcellularLocation>
        <location evidence="1">Endoplasmic reticulum membrane</location>
        <topology evidence="1">Multi-pass membrane protein</topology>
    </subcellularLocation>
</comment>
<dbReference type="CDD" id="cd07987">
    <property type="entry name" value="LPLAT_MGAT-like"/>
    <property type="match status" value="1"/>
</dbReference>
<evidence type="ECO:0000256" key="15">
    <source>
        <dbReference type="ARBA" id="ARBA00048109"/>
    </source>
</evidence>
<dbReference type="PANTHER" id="PTHR12317">
    <property type="entry name" value="DIACYLGLYCEROL O-ACYLTRANSFERASE"/>
    <property type="match status" value="1"/>
</dbReference>
<dbReference type="InterPro" id="IPR007130">
    <property type="entry name" value="DAGAT"/>
</dbReference>
<evidence type="ECO:0000256" key="12">
    <source>
        <dbReference type="ARBA" id="ARBA00023098"/>
    </source>
</evidence>
<evidence type="ECO:0000256" key="3">
    <source>
        <dbReference type="ARBA" id="ARBA00005189"/>
    </source>
</evidence>
<keyword evidence="11 16" id="KW-1133">Transmembrane helix</keyword>
<dbReference type="GO" id="GO:0019432">
    <property type="term" value="P:triglyceride biosynthetic process"/>
    <property type="evidence" value="ECO:0007669"/>
    <property type="project" value="TreeGrafter"/>
</dbReference>
<sequence>MNSQSSDLKSDQYKMIVNSKSKIPPLQTPLKNRLQTLFVLLHSTSMCVFCCLYFLGWCVPYFWPLMLHYTIWYYLLDRSPVNGGVFERRSEWFRNLKLWKILVGYFPIKLHKMQDLKPTFETTVGDGGKLIEKRIGPTYIFGYHPHGIIATGVACGFTNNGAGFAQIFPGIKCFVTTLVNQFRIPFYRDYLMAMGVTTVVKQNLKLLINKGASVVIVVGGARESLLAKPGLNSLVLNKRKGFIKLALESIEERGICVVPVYGFGENDIYDVFSTVETFSREKNNHHIEGEFENQDSNHNSNIVIRNFIRNTLHRFQLFLKDNFGFTLPIVISRGVFNYDFGILPYRKPINVVFGKPLNIERLDGLKYGDEVTQREIDYWHGKYVEELKKVWEWGSPQFSYPGDQELNILDMGRTLHTDIPKSAIHDKQNMTSGDKINSHSPIKLPLYRRFTTLSILLHCSSIILLPCLYFYLWTFESLWPVLIVYSVYTYILDDTPTTGASIYRTSTFCRTLSIYKGFIDYFPIITHRTVPLPPTLEEKTVKKVCLPSWTRALPNTVIRFLKYSGLISEKERTVISEEAIGPRYIFACHPHGVISLGITGLLCWGGKSQITKTKITEGVNFSLKDFEIDNPKDVEDDSQTTHHILLSSKSFASLFPGIKTHLLTISTQFLLPFYRDYIMALGVGLVTKSGIASLLKKNRSVAIVIGGAHESLLAKQGSNKIVLNKRKGFIKIALQNCNRSDTVSNLTEEQIDQKVMDGKWNCEMSNIAIVPTYIYGENNIHNVFNTTEYTQQTSGQQNEKSKLLNLLLKMQLRLKNLTGFTIPIVNSRSIFNYDFGLLPYRRKVDIVVGKPIYITRKFGSNVGDEVTQEEIDYFHSLYIEQLMSLWKDNRMFCSPTDEELSIVY</sequence>
<reference evidence="18" key="1">
    <citation type="journal article" date="2017" name="Genome Announc.">
        <title>Genome sequences of Cyberlindnera fabianii 65, Pichia kudriavzevii 129, and Saccharomyces cerevisiae 131 isolated from fermented masau fruits in Zimbabwe.</title>
        <authorList>
            <person name="van Rijswijck I.M.H."/>
            <person name="Derks M.F.L."/>
            <person name="Abee T."/>
            <person name="de Ridder D."/>
            <person name="Smid E.J."/>
        </authorList>
    </citation>
    <scope>NUCLEOTIDE SEQUENCE [LARGE SCALE GENOMIC DNA]</scope>
    <source>
        <strain evidence="18">129</strain>
    </source>
</reference>
<evidence type="ECO:0000256" key="5">
    <source>
        <dbReference type="ARBA" id="ARBA00013244"/>
    </source>
</evidence>
<keyword evidence="8 16" id="KW-0812">Transmembrane</keyword>
<comment type="similarity">
    <text evidence="4">Belongs to the diacylglycerol acyltransferase family.</text>
</comment>
<dbReference type="EC" id="2.3.1.20" evidence="5"/>
<feature type="transmembrane region" description="Helical" evidence="16">
    <location>
        <begin position="37"/>
        <end position="55"/>
    </location>
</feature>
<dbReference type="GO" id="GO:0004144">
    <property type="term" value="F:diacylglycerol O-acyltransferase activity"/>
    <property type="evidence" value="ECO:0007669"/>
    <property type="project" value="UniProtKB-EC"/>
</dbReference>
<evidence type="ECO:0000256" key="14">
    <source>
        <dbReference type="ARBA" id="ARBA00023315"/>
    </source>
</evidence>
<keyword evidence="9" id="KW-0319">Glycerol metabolism</keyword>
<dbReference type="EMBL" id="MQVM01000029">
    <property type="protein sequence ID" value="ONH71739.1"/>
    <property type="molecule type" value="Genomic_DNA"/>
</dbReference>
<evidence type="ECO:0000256" key="1">
    <source>
        <dbReference type="ARBA" id="ARBA00004477"/>
    </source>
</evidence>
<name>A0A1V2LI99_PICKU</name>
<evidence type="ECO:0000256" key="6">
    <source>
        <dbReference type="ARBA" id="ARBA00022516"/>
    </source>
</evidence>
<keyword evidence="7 17" id="KW-0808">Transferase</keyword>
<evidence type="ECO:0000256" key="16">
    <source>
        <dbReference type="SAM" id="Phobius"/>
    </source>
</evidence>
<proteinExistence type="inferred from homology"/>
<evidence type="ECO:0000256" key="4">
    <source>
        <dbReference type="ARBA" id="ARBA00005420"/>
    </source>
</evidence>
<evidence type="ECO:0000256" key="9">
    <source>
        <dbReference type="ARBA" id="ARBA00022798"/>
    </source>
</evidence>
<comment type="pathway">
    <text evidence="2">Glycerolipid metabolism; triacylglycerol biosynthesis.</text>
</comment>
<dbReference type="Proteomes" id="UP000189274">
    <property type="component" value="Unassembled WGS sequence"/>
</dbReference>
<gene>
    <name evidence="17" type="ORF">BOH78_4317</name>
</gene>
<comment type="catalytic activity">
    <reaction evidence="15">
        <text>an acyl-CoA + a 1,2-diacyl-sn-glycerol = a triacyl-sn-glycerol + CoA</text>
        <dbReference type="Rhea" id="RHEA:10868"/>
        <dbReference type="ChEBI" id="CHEBI:17815"/>
        <dbReference type="ChEBI" id="CHEBI:57287"/>
        <dbReference type="ChEBI" id="CHEBI:58342"/>
        <dbReference type="ChEBI" id="CHEBI:64615"/>
        <dbReference type="EC" id="2.3.1.20"/>
    </reaction>
</comment>
<evidence type="ECO:0000313" key="18">
    <source>
        <dbReference type="Proteomes" id="UP000189274"/>
    </source>
</evidence>
<dbReference type="AlphaFoldDB" id="A0A1V2LI99"/>
<protein>
    <recommendedName>
        <fullName evidence="5">diacylglycerol O-acyltransferase</fullName>
        <ecNumber evidence="5">2.3.1.20</ecNumber>
    </recommendedName>
</protein>
<dbReference type="GO" id="GO:0005789">
    <property type="term" value="C:endoplasmic reticulum membrane"/>
    <property type="evidence" value="ECO:0007669"/>
    <property type="project" value="UniProtKB-SubCell"/>
</dbReference>
<dbReference type="VEuPathDB" id="FungiDB:C5L36_0A06680"/>
<keyword evidence="6" id="KW-0444">Lipid biosynthesis</keyword>
<dbReference type="Pfam" id="PF03982">
    <property type="entry name" value="DAGAT"/>
    <property type="match status" value="4"/>
</dbReference>
<accession>A0A1V2LI99</accession>
<keyword evidence="10" id="KW-0256">Endoplasmic reticulum</keyword>
<evidence type="ECO:0000256" key="13">
    <source>
        <dbReference type="ARBA" id="ARBA00023136"/>
    </source>
</evidence>
<keyword evidence="14 17" id="KW-0012">Acyltransferase</keyword>
<keyword evidence="13 16" id="KW-0472">Membrane</keyword>
<evidence type="ECO:0000256" key="10">
    <source>
        <dbReference type="ARBA" id="ARBA00022824"/>
    </source>
</evidence>